<evidence type="ECO:0000313" key="2">
    <source>
        <dbReference type="Proteomes" id="UP000267400"/>
    </source>
</evidence>
<dbReference type="AlphaFoldDB" id="A0A3S0JVD0"/>
<evidence type="ECO:0000313" key="1">
    <source>
        <dbReference type="EMBL" id="RTR01951.1"/>
    </source>
</evidence>
<protein>
    <submittedName>
        <fullName evidence="1">Uncharacterized protein</fullName>
    </submittedName>
</protein>
<reference evidence="1 2" key="1">
    <citation type="submission" date="2018-12" db="EMBL/GenBank/DDBJ databases">
        <authorList>
            <person name="Yu L."/>
        </authorList>
    </citation>
    <scope>NUCLEOTIDE SEQUENCE [LARGE SCALE GENOMIC DNA]</scope>
    <source>
        <strain evidence="1 2">11S</strain>
    </source>
</reference>
<name>A0A3S0JVD0_9GAMM</name>
<sequence>MDKDLEKQQKQFEQFRSQIRITLPQWQVDLKKNLSAIQEKMRPLKEASAQIPDMFHEIQASISPIVERFQEIASQIPEDLDTFELQQKERIELLAENGWFPDFELSLGEHFQQAKEYQTIFHSEGANAADNYMTKHFEEVMNDFSTTKPKEVTDDRMKIILEAIGAHASGKYFLSAPIFLMQADGYSKENHGHPVWSPGKGGTSLLTAARENNNEENYLSALLLPMLSTKMPVIVSTRNRPEIKIPDHIINRNLVLHGESIRYGTRENSARAFAFMWYCMFFMHTFFRDK</sequence>
<comment type="caution">
    <text evidence="1">The sequence shown here is derived from an EMBL/GenBank/DDBJ whole genome shotgun (WGS) entry which is preliminary data.</text>
</comment>
<organism evidence="1 2">
    <name type="scientific">Halomonas nitroreducens</name>
    <dbReference type="NCBI Taxonomy" id="447425"/>
    <lineage>
        <taxon>Bacteria</taxon>
        <taxon>Pseudomonadati</taxon>
        <taxon>Pseudomonadota</taxon>
        <taxon>Gammaproteobacteria</taxon>
        <taxon>Oceanospirillales</taxon>
        <taxon>Halomonadaceae</taxon>
        <taxon>Halomonas</taxon>
    </lineage>
</organism>
<gene>
    <name evidence="1" type="ORF">EKG36_13160</name>
</gene>
<dbReference type="EMBL" id="RXNS01000012">
    <property type="protein sequence ID" value="RTR01951.1"/>
    <property type="molecule type" value="Genomic_DNA"/>
</dbReference>
<accession>A0A3S0JVD0</accession>
<dbReference type="Proteomes" id="UP000267400">
    <property type="component" value="Unassembled WGS sequence"/>
</dbReference>
<proteinExistence type="predicted"/>
<keyword evidence="2" id="KW-1185">Reference proteome</keyword>
<dbReference type="OrthoDB" id="9131312at2"/>
<dbReference type="SUPFAM" id="SSF58113">
    <property type="entry name" value="Apolipoprotein A-I"/>
    <property type="match status" value="1"/>
</dbReference>
<dbReference type="RefSeq" id="WP_126484821.1">
    <property type="nucleotide sequence ID" value="NZ_RXNS01000012.1"/>
</dbReference>